<feature type="domain" description="Glycosyl transferase family 1" evidence="1">
    <location>
        <begin position="227"/>
        <end position="396"/>
    </location>
</feature>
<protein>
    <submittedName>
        <fullName evidence="3">Glycosyl transferase 4-like domain-containing protein</fullName>
    </submittedName>
</protein>
<keyword evidence="4" id="KW-1185">Reference proteome</keyword>
<dbReference type="STRING" id="428990.SAMN06295987_105159"/>
<organism evidence="3 4">
    <name type="scientific">Novosphingobium mathurense</name>
    <dbReference type="NCBI Taxonomy" id="428990"/>
    <lineage>
        <taxon>Bacteria</taxon>
        <taxon>Pseudomonadati</taxon>
        <taxon>Pseudomonadota</taxon>
        <taxon>Alphaproteobacteria</taxon>
        <taxon>Sphingomonadales</taxon>
        <taxon>Sphingomonadaceae</taxon>
        <taxon>Novosphingobium</taxon>
    </lineage>
</organism>
<dbReference type="InterPro" id="IPR028098">
    <property type="entry name" value="Glyco_trans_4-like_N"/>
</dbReference>
<evidence type="ECO:0000313" key="3">
    <source>
        <dbReference type="EMBL" id="SLK05454.1"/>
    </source>
</evidence>
<feature type="domain" description="Glycosyltransferase subfamily 4-like N-terminal" evidence="2">
    <location>
        <begin position="14"/>
        <end position="222"/>
    </location>
</feature>
<dbReference type="RefSeq" id="WP_079731093.1">
    <property type="nucleotide sequence ID" value="NZ_FVZE01000005.1"/>
</dbReference>
<sequence length="442" mass="48566">MRLLLINHRYFVASGAERYLFNIERVLQRAGHETAVFSIDYEQNRSSPWSSYFTKPIGKADQVYFDEHRSDPGSLGRSLGRLFYSREVERDLARLIEDFRPDAAYLILFLRKLSPSVLVALHNAGVPIVVRVSDYGYLCAEHHFLRNGESCTQCLGGRLLPGVVHGCVHGSRVISALDAAATWYHRRQGYFDLIDRFVTTNPFLTDFMVRGGFDPARLACIPTFADEEIFAAGAGGPGKYLLYAGRLDPSKGLETLIEAMAILKRRPGDPPKLRIVGGAQYEDYQKALVRRVERAGLADCIRFERPVAAEDVAGLLGNATASIIPSVWFENLPNFYLESISAGVPVIASDLGSLSAAITDGEDGLLFETGNATALAECIARLAADPALDRRLRTAGPLKAKAQYSAERHLELLTDLFAEVIAQGRDLASLQSGSSRAKAVLE</sequence>
<evidence type="ECO:0000313" key="4">
    <source>
        <dbReference type="Proteomes" id="UP000190989"/>
    </source>
</evidence>
<dbReference type="AlphaFoldDB" id="A0A1U6IBS4"/>
<proteinExistence type="predicted"/>
<reference evidence="4" key="1">
    <citation type="submission" date="2017-02" db="EMBL/GenBank/DDBJ databases">
        <authorList>
            <person name="Varghese N."/>
            <person name="Submissions S."/>
        </authorList>
    </citation>
    <scope>NUCLEOTIDE SEQUENCE [LARGE SCALE GENOMIC DNA]</scope>
    <source>
        <strain evidence="4">SM117</strain>
    </source>
</reference>
<evidence type="ECO:0000259" key="2">
    <source>
        <dbReference type="Pfam" id="PF13579"/>
    </source>
</evidence>
<dbReference type="Pfam" id="PF00534">
    <property type="entry name" value="Glycos_transf_1"/>
    <property type="match status" value="1"/>
</dbReference>
<dbReference type="InterPro" id="IPR001296">
    <property type="entry name" value="Glyco_trans_1"/>
</dbReference>
<evidence type="ECO:0000259" key="1">
    <source>
        <dbReference type="Pfam" id="PF00534"/>
    </source>
</evidence>
<dbReference type="EMBL" id="FVZE01000005">
    <property type="protein sequence ID" value="SLK05454.1"/>
    <property type="molecule type" value="Genomic_DNA"/>
</dbReference>
<dbReference type="GO" id="GO:0016757">
    <property type="term" value="F:glycosyltransferase activity"/>
    <property type="evidence" value="ECO:0007669"/>
    <property type="project" value="InterPro"/>
</dbReference>
<dbReference type="Pfam" id="PF13579">
    <property type="entry name" value="Glyco_trans_4_4"/>
    <property type="match status" value="1"/>
</dbReference>
<dbReference type="CDD" id="cd03801">
    <property type="entry name" value="GT4_PimA-like"/>
    <property type="match status" value="1"/>
</dbReference>
<keyword evidence="3" id="KW-0808">Transferase</keyword>
<dbReference type="PANTHER" id="PTHR12526">
    <property type="entry name" value="GLYCOSYLTRANSFERASE"/>
    <property type="match status" value="1"/>
</dbReference>
<dbReference type="PANTHER" id="PTHR12526:SF638">
    <property type="entry name" value="SPORE COAT PROTEIN SA"/>
    <property type="match status" value="1"/>
</dbReference>
<dbReference type="Gene3D" id="3.40.50.2000">
    <property type="entry name" value="Glycogen Phosphorylase B"/>
    <property type="match status" value="2"/>
</dbReference>
<gene>
    <name evidence="3" type="ORF">SAMN06295987_105159</name>
</gene>
<accession>A0A1U6IBS4</accession>
<name>A0A1U6IBS4_9SPHN</name>
<dbReference type="SUPFAM" id="SSF53756">
    <property type="entry name" value="UDP-Glycosyltransferase/glycogen phosphorylase"/>
    <property type="match status" value="1"/>
</dbReference>
<dbReference type="Proteomes" id="UP000190989">
    <property type="component" value="Unassembled WGS sequence"/>
</dbReference>